<protein>
    <submittedName>
        <fullName evidence="1">Uncharacterized protein</fullName>
    </submittedName>
</protein>
<accession>A0A330L4J5</accession>
<reference evidence="2" key="1">
    <citation type="submission" date="2018-04" db="EMBL/GenBank/DDBJ databases">
        <authorList>
            <person name="Lucker S."/>
            <person name="Sakoula D."/>
        </authorList>
    </citation>
    <scope>NUCLEOTIDE SEQUENCE [LARGE SCALE GENOMIC DNA]</scope>
</reference>
<sequence length="95" mass="11033">MTGRHIWTMMARLYMSSVRCTLTWHTCMSDRSNRLSRSADWLNPSFDFSVVLIRTLDSQFLALRHGYDQMIPSVHMSADVDSESRNAEHRSVLPN</sequence>
<gene>
    <name evidence="1" type="ORF">NITLEN_20394</name>
</gene>
<dbReference type="InParanoid" id="A0A330L4J5"/>
<organism evidence="1 2">
    <name type="scientific">Nitrospira lenta</name>
    <dbReference type="NCBI Taxonomy" id="1436998"/>
    <lineage>
        <taxon>Bacteria</taxon>
        <taxon>Pseudomonadati</taxon>
        <taxon>Nitrospirota</taxon>
        <taxon>Nitrospiria</taxon>
        <taxon>Nitrospirales</taxon>
        <taxon>Nitrospiraceae</taxon>
        <taxon>Nitrospira</taxon>
    </lineage>
</organism>
<name>A0A330L4J5_9BACT</name>
<evidence type="ECO:0000313" key="2">
    <source>
        <dbReference type="Proteomes" id="UP000248168"/>
    </source>
</evidence>
<evidence type="ECO:0000313" key="1">
    <source>
        <dbReference type="EMBL" id="SPP64754.1"/>
    </source>
</evidence>
<keyword evidence="2" id="KW-1185">Reference proteome</keyword>
<dbReference type="EMBL" id="OUNR01000012">
    <property type="protein sequence ID" value="SPP64754.1"/>
    <property type="molecule type" value="Genomic_DNA"/>
</dbReference>
<dbReference type="Proteomes" id="UP000248168">
    <property type="component" value="Unassembled WGS sequence"/>
</dbReference>
<dbReference type="AlphaFoldDB" id="A0A330L4J5"/>
<proteinExistence type="predicted"/>